<keyword evidence="5 6" id="KW-0472">Membrane</keyword>
<protein>
    <submittedName>
        <fullName evidence="7">Polysaccharide biosynthesis protein</fullName>
    </submittedName>
</protein>
<feature type="transmembrane region" description="Helical" evidence="6">
    <location>
        <begin position="115"/>
        <end position="135"/>
    </location>
</feature>
<feature type="transmembrane region" description="Helical" evidence="6">
    <location>
        <begin position="249"/>
        <end position="270"/>
    </location>
</feature>
<evidence type="ECO:0000256" key="4">
    <source>
        <dbReference type="ARBA" id="ARBA00022989"/>
    </source>
</evidence>
<dbReference type="InterPro" id="IPR002797">
    <property type="entry name" value="Polysacc_synth"/>
</dbReference>
<keyword evidence="4 6" id="KW-1133">Transmembrane helix</keyword>
<accession>S5ZRN0</accession>
<dbReference type="RefSeq" id="WP_020963985.1">
    <property type="nucleotide sequence ID" value="NC_022097.1"/>
</dbReference>
<feature type="transmembrane region" description="Helical" evidence="6">
    <location>
        <begin position="147"/>
        <end position="170"/>
    </location>
</feature>
<feature type="transmembrane region" description="Helical" evidence="6">
    <location>
        <begin position="176"/>
        <end position="198"/>
    </location>
</feature>
<feature type="transmembrane region" description="Helical" evidence="6">
    <location>
        <begin position="291"/>
        <end position="307"/>
    </location>
</feature>
<dbReference type="PATRIC" id="fig|1291379.3.peg.184"/>
<keyword evidence="8" id="KW-1185">Reference proteome</keyword>
<feature type="transmembrane region" description="Helical" evidence="6">
    <location>
        <begin position="210"/>
        <end position="229"/>
    </location>
</feature>
<dbReference type="PANTHER" id="PTHR30250">
    <property type="entry name" value="PST FAMILY PREDICTED COLANIC ACID TRANSPORTER"/>
    <property type="match status" value="1"/>
</dbReference>
<feature type="transmembrane region" description="Helical" evidence="6">
    <location>
        <begin position="437"/>
        <end position="455"/>
    </location>
</feature>
<evidence type="ECO:0000313" key="8">
    <source>
        <dbReference type="Proteomes" id="UP000015620"/>
    </source>
</evidence>
<reference evidence="7 8" key="1">
    <citation type="journal article" date="2013" name="PLoS ONE">
        <title>Genome-Wide Relatedness of Treponema pedis, from Gingiva and Necrotic Skin Lesions of Pigs, with the Human Oral Pathogen Treponema denticola.</title>
        <authorList>
            <person name="Svartstrom O."/>
            <person name="Mushtaq M."/>
            <person name="Pringle M."/>
            <person name="Segerman B."/>
        </authorList>
    </citation>
    <scope>NUCLEOTIDE SEQUENCE [LARGE SCALE GENOMIC DNA]</scope>
    <source>
        <strain evidence="7">T A4</strain>
    </source>
</reference>
<evidence type="ECO:0000313" key="7">
    <source>
        <dbReference type="EMBL" id="AGT42685.1"/>
    </source>
</evidence>
<dbReference type="PANTHER" id="PTHR30250:SF11">
    <property type="entry name" value="O-ANTIGEN TRANSPORTER-RELATED"/>
    <property type="match status" value="1"/>
</dbReference>
<feature type="transmembrane region" description="Helical" evidence="6">
    <location>
        <begin position="12"/>
        <end position="32"/>
    </location>
</feature>
<feature type="transmembrane region" description="Helical" evidence="6">
    <location>
        <begin position="353"/>
        <end position="374"/>
    </location>
</feature>
<feature type="transmembrane region" description="Helical" evidence="6">
    <location>
        <begin position="380"/>
        <end position="400"/>
    </location>
</feature>
<name>S5ZRN0_9SPIR</name>
<dbReference type="Proteomes" id="UP000015620">
    <property type="component" value="Chromosome"/>
</dbReference>
<keyword evidence="3 6" id="KW-0812">Transmembrane</keyword>
<organism evidence="7 8">
    <name type="scientific">Treponema pedis str. T A4</name>
    <dbReference type="NCBI Taxonomy" id="1291379"/>
    <lineage>
        <taxon>Bacteria</taxon>
        <taxon>Pseudomonadati</taxon>
        <taxon>Spirochaetota</taxon>
        <taxon>Spirochaetia</taxon>
        <taxon>Spirochaetales</taxon>
        <taxon>Treponemataceae</taxon>
        <taxon>Treponema</taxon>
    </lineage>
</organism>
<feature type="transmembrane region" description="Helical" evidence="6">
    <location>
        <begin position="412"/>
        <end position="431"/>
    </location>
</feature>
<evidence type="ECO:0000256" key="3">
    <source>
        <dbReference type="ARBA" id="ARBA00022692"/>
    </source>
</evidence>
<evidence type="ECO:0000256" key="2">
    <source>
        <dbReference type="ARBA" id="ARBA00022475"/>
    </source>
</evidence>
<evidence type="ECO:0000256" key="1">
    <source>
        <dbReference type="ARBA" id="ARBA00004651"/>
    </source>
</evidence>
<keyword evidence="2" id="KW-1003">Cell membrane</keyword>
<dbReference type="InterPro" id="IPR050833">
    <property type="entry name" value="Poly_Biosynth_Transport"/>
</dbReference>
<comment type="subcellular location">
    <subcellularLocation>
        <location evidence="1">Cell membrane</location>
        <topology evidence="1">Multi-pass membrane protein</topology>
    </subcellularLocation>
</comment>
<dbReference type="STRING" id="1291379.TPE_0189"/>
<dbReference type="HOGENOM" id="CLU_022017_7_1_12"/>
<feature type="transmembrane region" description="Helical" evidence="6">
    <location>
        <begin position="44"/>
        <end position="60"/>
    </location>
</feature>
<evidence type="ECO:0000256" key="6">
    <source>
        <dbReference type="SAM" id="Phobius"/>
    </source>
</evidence>
<feature type="transmembrane region" description="Helical" evidence="6">
    <location>
        <begin position="80"/>
        <end position="103"/>
    </location>
</feature>
<evidence type="ECO:0000256" key="5">
    <source>
        <dbReference type="ARBA" id="ARBA00023136"/>
    </source>
</evidence>
<dbReference type="EMBL" id="CP004120">
    <property type="protein sequence ID" value="AGT42685.1"/>
    <property type="molecule type" value="Genomic_DNA"/>
</dbReference>
<gene>
    <name evidence="7" type="ORF">TPE_0189</name>
</gene>
<dbReference type="KEGG" id="tped:TPE_0189"/>
<sequence>MKKTKSVSYVAAWNITARFFLQGISFLSAPVFTRLLTTEDYGRVAIYSAWLGILNLFIGLQTHGSIANASIKYEGKMDSYLSSIMTLSFLSFVFVLCVFVIFQKYLCRLLDMQCSLMFLLVVHTFFSFVVNFYTAKWIQFRDVEKNTIVSILISGGTVVLSIIFILYLNIESYRAKIYGMAVPQIISGFVFFIILYFKDRCFYNNIYWKFCLKLTIPLIFHYAGGIILSQSDKIMLKKIVGSDTAGIYSFGYTVALVISSIWAAFNSTWIPFYYEYKRENKREDIIIKSNNYLFIFSSITIGFILVVPEVYKVLAPSNYWIGIQLMPLIALAYYFNFLYSFPGNHEFYNEKTLFISIGTLSAAVINIICNLWLIPLYAGIGAAIATVISYVFLLVFHDFIARFFVKNFEYNFGFYIKGMLPTMTVVIAYYFTLNFWLIRWSFAMVVGFVLLRRIIRNKALF</sequence>
<dbReference type="OrthoDB" id="49404at2"/>
<dbReference type="Pfam" id="PF01943">
    <property type="entry name" value="Polysacc_synt"/>
    <property type="match status" value="1"/>
</dbReference>
<dbReference type="AlphaFoldDB" id="S5ZRN0"/>
<dbReference type="GO" id="GO:0005886">
    <property type="term" value="C:plasma membrane"/>
    <property type="evidence" value="ECO:0007669"/>
    <property type="project" value="UniProtKB-SubCell"/>
</dbReference>
<feature type="transmembrane region" description="Helical" evidence="6">
    <location>
        <begin position="319"/>
        <end position="341"/>
    </location>
</feature>
<proteinExistence type="predicted"/>
<dbReference type="GeneID" id="301088916"/>